<dbReference type="PANTHER" id="PTHR43861">
    <property type="entry name" value="TRANS-ACONITATE 2-METHYLTRANSFERASE-RELATED"/>
    <property type="match status" value="1"/>
</dbReference>
<gene>
    <name evidence="2" type="ORF">OW729_14060</name>
</gene>
<dbReference type="EMBL" id="JAPQFJ010000015">
    <property type="protein sequence ID" value="MCY6959740.1"/>
    <property type="molecule type" value="Genomic_DNA"/>
</dbReference>
<dbReference type="GO" id="GO:0032259">
    <property type="term" value="P:methylation"/>
    <property type="evidence" value="ECO:0007669"/>
    <property type="project" value="UniProtKB-KW"/>
</dbReference>
<dbReference type="Pfam" id="PF13489">
    <property type="entry name" value="Methyltransf_23"/>
    <property type="match status" value="1"/>
</dbReference>
<protein>
    <submittedName>
        <fullName evidence="2">Class I SAM-dependent methyltransferase</fullName>
    </submittedName>
</protein>
<organism evidence="2 3">
    <name type="scientific">Clostridium brassicae</name>
    <dbReference type="NCBI Taxonomy" id="2999072"/>
    <lineage>
        <taxon>Bacteria</taxon>
        <taxon>Bacillati</taxon>
        <taxon>Bacillota</taxon>
        <taxon>Clostridia</taxon>
        <taxon>Eubacteriales</taxon>
        <taxon>Clostridiaceae</taxon>
        <taxon>Clostridium</taxon>
    </lineage>
</organism>
<keyword evidence="2" id="KW-0489">Methyltransferase</keyword>
<reference evidence="2" key="1">
    <citation type="submission" date="2022-12" db="EMBL/GenBank/DDBJ databases">
        <title>Clostridium sp. nov., isolated from industrial wastewater.</title>
        <authorList>
            <person name="Jiayan W."/>
        </authorList>
    </citation>
    <scope>NUCLEOTIDE SEQUENCE</scope>
    <source>
        <strain evidence="2">ZC22-4</strain>
    </source>
</reference>
<accession>A0ABT4DBR5</accession>
<keyword evidence="1" id="KW-0808">Transferase</keyword>
<comment type="caution">
    <text evidence="2">The sequence shown here is derived from an EMBL/GenBank/DDBJ whole genome shotgun (WGS) entry which is preliminary data.</text>
</comment>
<dbReference type="RefSeq" id="WP_268062174.1">
    <property type="nucleotide sequence ID" value="NZ_JAPQFJ010000015.1"/>
</dbReference>
<proteinExistence type="predicted"/>
<dbReference type="GO" id="GO:0008168">
    <property type="term" value="F:methyltransferase activity"/>
    <property type="evidence" value="ECO:0007669"/>
    <property type="project" value="UniProtKB-KW"/>
</dbReference>
<name>A0ABT4DBR5_9CLOT</name>
<dbReference type="CDD" id="cd02440">
    <property type="entry name" value="AdoMet_MTases"/>
    <property type="match status" value="1"/>
</dbReference>
<dbReference type="Proteomes" id="UP001144612">
    <property type="component" value="Unassembled WGS sequence"/>
</dbReference>
<keyword evidence="3" id="KW-1185">Reference proteome</keyword>
<sequence length="204" mass="23903">MSFDNYAKTWDTDERIDRARIISDKIINSIDVNKDCSAMEFGCGTGLVSFNLYKRFKSITLIDTSREMIDILNSKIDKYKANNMISYQSDIFDESLTDRKYDVIYNSMVLHHIQDTKSIIKKFYDLLNEYGYLCIVDLDEEDGSFHKKYSDFDGHNGFNQEKLKNVLIAVGFKDVESNTFFHDKKDIDGKKINYSLFLMKARKY</sequence>
<evidence type="ECO:0000313" key="3">
    <source>
        <dbReference type="Proteomes" id="UP001144612"/>
    </source>
</evidence>
<dbReference type="PANTHER" id="PTHR43861:SF3">
    <property type="entry name" value="PUTATIVE (AFU_ORTHOLOGUE AFUA_2G14390)-RELATED"/>
    <property type="match status" value="1"/>
</dbReference>
<dbReference type="Gene3D" id="3.40.50.150">
    <property type="entry name" value="Vaccinia Virus protein VP39"/>
    <property type="match status" value="1"/>
</dbReference>
<dbReference type="SUPFAM" id="SSF53335">
    <property type="entry name" value="S-adenosyl-L-methionine-dependent methyltransferases"/>
    <property type="match status" value="1"/>
</dbReference>
<evidence type="ECO:0000313" key="2">
    <source>
        <dbReference type="EMBL" id="MCY6959740.1"/>
    </source>
</evidence>
<dbReference type="InterPro" id="IPR029063">
    <property type="entry name" value="SAM-dependent_MTases_sf"/>
</dbReference>
<evidence type="ECO:0000256" key="1">
    <source>
        <dbReference type="ARBA" id="ARBA00022679"/>
    </source>
</evidence>